<accession>A0ABX6T6B9</accession>
<protein>
    <submittedName>
        <fullName evidence="1">Uncharacterized protein</fullName>
    </submittedName>
</protein>
<keyword evidence="2" id="KW-1185">Reference proteome</keyword>
<dbReference type="EMBL" id="CP060782">
    <property type="protein sequence ID" value="QNP44758.1"/>
    <property type="molecule type" value="Genomic_DNA"/>
</dbReference>
<proteinExistence type="predicted"/>
<organism evidence="1 2">
    <name type="scientific">Sphingomonas sediminicola</name>
    <dbReference type="NCBI Taxonomy" id="386874"/>
    <lineage>
        <taxon>Bacteria</taxon>
        <taxon>Pseudomonadati</taxon>
        <taxon>Pseudomonadota</taxon>
        <taxon>Alphaproteobacteria</taxon>
        <taxon>Sphingomonadales</taxon>
        <taxon>Sphingomonadaceae</taxon>
        <taxon>Sphingomonas</taxon>
    </lineage>
</organism>
<evidence type="ECO:0000313" key="2">
    <source>
        <dbReference type="Proteomes" id="UP000516105"/>
    </source>
</evidence>
<dbReference type="Proteomes" id="UP000516105">
    <property type="component" value="Chromosome"/>
</dbReference>
<gene>
    <name evidence="1" type="ORF">H9L14_08180</name>
</gene>
<reference evidence="1 2" key="1">
    <citation type="submission" date="2020-08" db="EMBL/GenBank/DDBJ databases">
        <title>Genome sequence of Sphingomonas sediminicola KACC 15039T.</title>
        <authorList>
            <person name="Hyun D.-W."/>
            <person name="Bae J.-W."/>
        </authorList>
    </citation>
    <scope>NUCLEOTIDE SEQUENCE [LARGE SCALE GENOMIC DNA]</scope>
    <source>
        <strain evidence="1 2">KACC 15039</strain>
    </source>
</reference>
<sequence length="80" mass="8883">MLHDLMPDIVTVTFGARTKEIHARLKSRGWKSVGLGDWQGERVLGVSFGGDRRANCTADDLVEALITVVGEMEIAETRIW</sequence>
<evidence type="ECO:0000313" key="1">
    <source>
        <dbReference type="EMBL" id="QNP44758.1"/>
    </source>
</evidence>
<name>A0ABX6T6B9_9SPHN</name>